<feature type="coiled-coil region" evidence="1">
    <location>
        <begin position="29"/>
        <end position="101"/>
    </location>
</feature>
<evidence type="ECO:0000313" key="2">
    <source>
        <dbReference type="EMBL" id="RCN34593.1"/>
    </source>
</evidence>
<protein>
    <submittedName>
        <fullName evidence="2">Uncharacterized protein</fullName>
    </submittedName>
</protein>
<sequence>MLTIGDCRKGGRNCLQVSNFCRRQTRPRHVSLKKELDAKKAELEDLLNEGKRLSDHSGKQAREIRRLRSELAELEKVKAERKRLKDEKLRAEETVELQKEEISSLKGLYYHVNEIFSVKQVWIFKVAQKHVLEQSKLVADLEGQLDEARNQIYDLTTYNEKLKKETELIQSANWSERLAGERANETAATISAELQEARAHIERLNSQLENTESRLEVVLSERNNVAQSISQANMPLLEEISSLKQALHREQQASEEADVKMRMNKRELELVSEQLKKLKEKVSFFSVRLVNIFICSKLHFATIVCGYKHA</sequence>
<dbReference type="AlphaFoldDB" id="A0A368FR08"/>
<proteinExistence type="predicted"/>
<dbReference type="STRING" id="29170.A0A368FR08"/>
<evidence type="ECO:0000256" key="1">
    <source>
        <dbReference type="SAM" id="Coils"/>
    </source>
</evidence>
<dbReference type="Proteomes" id="UP000252519">
    <property type="component" value="Unassembled WGS sequence"/>
</dbReference>
<organism evidence="2 3">
    <name type="scientific">Ancylostoma caninum</name>
    <name type="common">Dog hookworm</name>
    <dbReference type="NCBI Taxonomy" id="29170"/>
    <lineage>
        <taxon>Eukaryota</taxon>
        <taxon>Metazoa</taxon>
        <taxon>Ecdysozoa</taxon>
        <taxon>Nematoda</taxon>
        <taxon>Chromadorea</taxon>
        <taxon>Rhabditida</taxon>
        <taxon>Rhabditina</taxon>
        <taxon>Rhabditomorpha</taxon>
        <taxon>Strongyloidea</taxon>
        <taxon>Ancylostomatidae</taxon>
        <taxon>Ancylostomatinae</taxon>
        <taxon>Ancylostoma</taxon>
    </lineage>
</organism>
<keyword evidence="3" id="KW-1185">Reference proteome</keyword>
<gene>
    <name evidence="2" type="ORF">ANCCAN_19568</name>
</gene>
<keyword evidence="1" id="KW-0175">Coiled coil</keyword>
<accession>A0A368FR08</accession>
<comment type="caution">
    <text evidence="2">The sequence shown here is derived from an EMBL/GenBank/DDBJ whole genome shotgun (WGS) entry which is preliminary data.</text>
</comment>
<dbReference type="OrthoDB" id="74178at2759"/>
<evidence type="ECO:0000313" key="3">
    <source>
        <dbReference type="Proteomes" id="UP000252519"/>
    </source>
</evidence>
<name>A0A368FR08_ANCCA</name>
<dbReference type="EMBL" id="JOJR01000763">
    <property type="protein sequence ID" value="RCN34593.1"/>
    <property type="molecule type" value="Genomic_DNA"/>
</dbReference>
<reference evidence="2 3" key="1">
    <citation type="submission" date="2014-10" db="EMBL/GenBank/DDBJ databases">
        <title>Draft genome of the hookworm Ancylostoma caninum.</title>
        <authorList>
            <person name="Mitreva M."/>
        </authorList>
    </citation>
    <scope>NUCLEOTIDE SEQUENCE [LARGE SCALE GENOMIC DNA]</scope>
    <source>
        <strain evidence="2 3">Baltimore</strain>
    </source>
</reference>
<feature type="coiled-coil region" evidence="1">
    <location>
        <begin position="131"/>
        <end position="221"/>
    </location>
</feature>